<dbReference type="EMBL" id="JBHSWB010000001">
    <property type="protein sequence ID" value="MFC6660797.1"/>
    <property type="molecule type" value="Genomic_DNA"/>
</dbReference>
<comment type="caution">
    <text evidence="1">The sequence shown here is derived from an EMBL/GenBank/DDBJ whole genome shotgun (WGS) entry which is preliminary data.</text>
</comment>
<dbReference type="RefSeq" id="WP_224605105.1">
    <property type="nucleotide sequence ID" value="NZ_JAIQXV010000002.1"/>
</dbReference>
<keyword evidence="2" id="KW-1185">Reference proteome</keyword>
<evidence type="ECO:0000313" key="2">
    <source>
        <dbReference type="Proteomes" id="UP001596317"/>
    </source>
</evidence>
<name>A0ABW1ZK81_9DEIO</name>
<accession>A0ABW1ZK81</accession>
<reference evidence="2" key="1">
    <citation type="journal article" date="2019" name="Int. J. Syst. Evol. Microbiol.">
        <title>The Global Catalogue of Microorganisms (GCM) 10K type strain sequencing project: providing services to taxonomists for standard genome sequencing and annotation.</title>
        <authorList>
            <consortium name="The Broad Institute Genomics Platform"/>
            <consortium name="The Broad Institute Genome Sequencing Center for Infectious Disease"/>
            <person name="Wu L."/>
            <person name="Ma J."/>
        </authorList>
    </citation>
    <scope>NUCLEOTIDE SEQUENCE [LARGE SCALE GENOMIC DNA]</scope>
    <source>
        <strain evidence="2">CCUG 63830</strain>
    </source>
</reference>
<gene>
    <name evidence="1" type="ORF">ACFP90_10905</name>
</gene>
<evidence type="ECO:0000313" key="1">
    <source>
        <dbReference type="EMBL" id="MFC6660797.1"/>
    </source>
</evidence>
<proteinExistence type="predicted"/>
<dbReference type="Proteomes" id="UP001596317">
    <property type="component" value="Unassembled WGS sequence"/>
</dbReference>
<organism evidence="1 2">
    <name type="scientific">Deinococcus multiflagellatus</name>
    <dbReference type="NCBI Taxonomy" id="1656887"/>
    <lineage>
        <taxon>Bacteria</taxon>
        <taxon>Thermotogati</taxon>
        <taxon>Deinococcota</taxon>
        <taxon>Deinococci</taxon>
        <taxon>Deinococcales</taxon>
        <taxon>Deinococcaceae</taxon>
        <taxon>Deinococcus</taxon>
    </lineage>
</organism>
<protein>
    <submittedName>
        <fullName evidence="1">Uncharacterized protein</fullName>
    </submittedName>
</protein>
<sequence>MFRLRRRPPNPYVKTDSPQVFRVRVRTQLHGEEVEVRFTKGAHIAAEEDGTFFFRKPIVSPRHLDRGELLVRFDRAYRVTATEGEGLTFIPVSEWPDPEA</sequence>